<gene>
    <name evidence="2" type="ORF">LX69_02295</name>
</gene>
<feature type="chain" id="PRO_5016111186" evidence="1">
    <location>
        <begin position="16"/>
        <end position="163"/>
    </location>
</feature>
<keyword evidence="3" id="KW-1185">Reference proteome</keyword>
<protein>
    <submittedName>
        <fullName evidence="2">Uncharacterized protein DUF4154</fullName>
    </submittedName>
</protein>
<accession>A0A2W7N3D7</accession>
<evidence type="ECO:0000313" key="3">
    <source>
        <dbReference type="Proteomes" id="UP000249239"/>
    </source>
</evidence>
<sequence length="163" mass="17983">MVWLLAFLLAPAVHAQQDMFKALFLYNFTKNIEWPPAYQQGEFVISVLGNDGISDELSKLMANKKINNQEIKITQLTNLSAAPKAHIVFVSPSKSGSLAAVMSYYKGKPTLIVAQKENGCRDGAGINFVVVDGKIKYEICPRHNQTQGLLVNQKLMSLGIVTE</sequence>
<dbReference type="AlphaFoldDB" id="A0A2W7N3D7"/>
<feature type="signal peptide" evidence="1">
    <location>
        <begin position="1"/>
        <end position="15"/>
    </location>
</feature>
<proteinExistence type="predicted"/>
<dbReference type="Proteomes" id="UP000249239">
    <property type="component" value="Unassembled WGS sequence"/>
</dbReference>
<reference evidence="2 3" key="1">
    <citation type="submission" date="2018-06" db="EMBL/GenBank/DDBJ databases">
        <title>Genomic Encyclopedia of Archaeal and Bacterial Type Strains, Phase II (KMG-II): from individual species to whole genera.</title>
        <authorList>
            <person name="Goeker M."/>
        </authorList>
    </citation>
    <scope>NUCLEOTIDE SEQUENCE [LARGE SCALE GENOMIC DNA]</scope>
    <source>
        <strain evidence="2 3">DSM 6779</strain>
    </source>
</reference>
<dbReference type="Pfam" id="PF13689">
    <property type="entry name" value="DUF4154"/>
    <property type="match status" value="1"/>
</dbReference>
<name>A0A2W7N3D7_9BACT</name>
<evidence type="ECO:0000313" key="2">
    <source>
        <dbReference type="EMBL" id="PZX14965.1"/>
    </source>
</evidence>
<evidence type="ECO:0000256" key="1">
    <source>
        <dbReference type="SAM" id="SignalP"/>
    </source>
</evidence>
<dbReference type="EMBL" id="QKZK01000018">
    <property type="protein sequence ID" value="PZX14965.1"/>
    <property type="molecule type" value="Genomic_DNA"/>
</dbReference>
<keyword evidence="1" id="KW-0732">Signal</keyword>
<dbReference type="InterPro" id="IPR025293">
    <property type="entry name" value="YfiR/HmsC-like"/>
</dbReference>
<comment type="caution">
    <text evidence="2">The sequence shown here is derived from an EMBL/GenBank/DDBJ whole genome shotgun (WGS) entry which is preliminary data.</text>
</comment>
<organism evidence="2 3">
    <name type="scientific">Breznakibacter xylanolyticus</name>
    <dbReference type="NCBI Taxonomy" id="990"/>
    <lineage>
        <taxon>Bacteria</taxon>
        <taxon>Pseudomonadati</taxon>
        <taxon>Bacteroidota</taxon>
        <taxon>Bacteroidia</taxon>
        <taxon>Marinilabiliales</taxon>
        <taxon>Marinilabiliaceae</taxon>
        <taxon>Breznakibacter</taxon>
    </lineage>
</organism>